<gene>
    <name evidence="2" type="ORF">DEBURN_LOCUS7222</name>
</gene>
<comment type="caution">
    <text evidence="2">The sequence shown here is derived from an EMBL/GenBank/DDBJ whole genome shotgun (WGS) entry which is preliminary data.</text>
</comment>
<feature type="region of interest" description="Disordered" evidence="1">
    <location>
        <begin position="346"/>
        <end position="381"/>
    </location>
</feature>
<evidence type="ECO:0000313" key="3">
    <source>
        <dbReference type="Proteomes" id="UP000789706"/>
    </source>
</evidence>
<feature type="region of interest" description="Disordered" evidence="1">
    <location>
        <begin position="139"/>
        <end position="186"/>
    </location>
</feature>
<dbReference type="AlphaFoldDB" id="A0A9N9B4X7"/>
<name>A0A9N9B4X7_9GLOM</name>
<accession>A0A9N9B4X7</accession>
<feature type="compositionally biased region" description="Acidic residues" evidence="1">
    <location>
        <begin position="139"/>
        <end position="165"/>
    </location>
</feature>
<feature type="compositionally biased region" description="Pro residues" evidence="1">
    <location>
        <begin position="355"/>
        <end position="367"/>
    </location>
</feature>
<feature type="compositionally biased region" description="Basic residues" evidence="1">
    <location>
        <begin position="169"/>
        <end position="185"/>
    </location>
</feature>
<protein>
    <submittedName>
        <fullName evidence="2">4320_t:CDS:1</fullName>
    </submittedName>
</protein>
<organism evidence="2 3">
    <name type="scientific">Diversispora eburnea</name>
    <dbReference type="NCBI Taxonomy" id="1213867"/>
    <lineage>
        <taxon>Eukaryota</taxon>
        <taxon>Fungi</taxon>
        <taxon>Fungi incertae sedis</taxon>
        <taxon>Mucoromycota</taxon>
        <taxon>Glomeromycotina</taxon>
        <taxon>Glomeromycetes</taxon>
        <taxon>Diversisporales</taxon>
        <taxon>Diversisporaceae</taxon>
        <taxon>Diversispora</taxon>
    </lineage>
</organism>
<reference evidence="2" key="1">
    <citation type="submission" date="2021-06" db="EMBL/GenBank/DDBJ databases">
        <authorList>
            <person name="Kallberg Y."/>
            <person name="Tangrot J."/>
            <person name="Rosling A."/>
        </authorList>
    </citation>
    <scope>NUCLEOTIDE SEQUENCE</scope>
    <source>
        <strain evidence="2">AZ414A</strain>
    </source>
</reference>
<proteinExistence type="predicted"/>
<dbReference type="EMBL" id="CAJVPK010000841">
    <property type="protein sequence ID" value="CAG8553539.1"/>
    <property type="molecule type" value="Genomic_DNA"/>
</dbReference>
<evidence type="ECO:0000256" key="1">
    <source>
        <dbReference type="SAM" id="MobiDB-lite"/>
    </source>
</evidence>
<sequence length="381" mass="43535">MNDIQNSSCGIAEKAPRQIAEGNKDSLKDGTIFMLTSRVKSTEHLKENNKNGYETNKYQMDLVTNDEKQKDISNDVTYSQSDSAFDKMVSVLNSLITEATMAVETPVKGREKNWYAYGPNQVADLDFSDINNALDELDDEDESDFDEKEGWESEESSSENGEEDNERGRKLKKGDKSNKRNRSKSRHEELFEYSMSEFNKSLTEFTTFFDSMTMTDNTNKDSGVDPEGYVGYDGYDEGNTQYWESKERNEENLADLDGFSQQSHFLTRAIVLPFLHFTHSFMIESLQGSKIYSENGRISTTRTFISIIYWTFLFTLSSLVLDSLLCEISGRQVIKMVELLINQSSPYSTNSENPSNPPLSPLSPRPNRPLYSRKNSRSQYL</sequence>
<dbReference type="OrthoDB" id="2418712at2759"/>
<keyword evidence="3" id="KW-1185">Reference proteome</keyword>
<dbReference type="Proteomes" id="UP000789706">
    <property type="component" value="Unassembled WGS sequence"/>
</dbReference>
<evidence type="ECO:0000313" key="2">
    <source>
        <dbReference type="EMBL" id="CAG8553539.1"/>
    </source>
</evidence>